<evidence type="ECO:0000313" key="2">
    <source>
        <dbReference type="Proteomes" id="UP001278500"/>
    </source>
</evidence>
<proteinExistence type="predicted"/>
<reference evidence="1" key="2">
    <citation type="submission" date="2023-06" db="EMBL/GenBank/DDBJ databases">
        <authorList>
            <consortium name="Lawrence Berkeley National Laboratory"/>
            <person name="Haridas S."/>
            <person name="Hensen N."/>
            <person name="Bonometti L."/>
            <person name="Westerberg I."/>
            <person name="Brannstrom I.O."/>
            <person name="Guillou S."/>
            <person name="Cros-Aarteil S."/>
            <person name="Calhoun S."/>
            <person name="Kuo A."/>
            <person name="Mondo S."/>
            <person name="Pangilinan J."/>
            <person name="Riley R."/>
            <person name="Labutti K."/>
            <person name="Andreopoulos B."/>
            <person name="Lipzen A."/>
            <person name="Chen C."/>
            <person name="Yanf M."/>
            <person name="Daum C."/>
            <person name="Ng V."/>
            <person name="Clum A."/>
            <person name="Steindorff A."/>
            <person name="Ohm R."/>
            <person name="Martin F."/>
            <person name="Silar P."/>
            <person name="Natvig D."/>
            <person name="Lalanne C."/>
            <person name="Gautier V."/>
            <person name="Ament-Velasquez S.L."/>
            <person name="Kruys A."/>
            <person name="Hutchinson M.I."/>
            <person name="Powell A.J."/>
            <person name="Barry K."/>
            <person name="Miller A.N."/>
            <person name="Grigoriev I.V."/>
            <person name="Debuchy R."/>
            <person name="Gladieux P."/>
            <person name="Thoren M.H."/>
            <person name="Johannesson H."/>
        </authorList>
    </citation>
    <scope>NUCLEOTIDE SEQUENCE</scope>
    <source>
        <strain evidence="1">CBS 560.94</strain>
    </source>
</reference>
<organism evidence="1 2">
    <name type="scientific">Neurospora tetraspora</name>
    <dbReference type="NCBI Taxonomy" id="94610"/>
    <lineage>
        <taxon>Eukaryota</taxon>
        <taxon>Fungi</taxon>
        <taxon>Dikarya</taxon>
        <taxon>Ascomycota</taxon>
        <taxon>Pezizomycotina</taxon>
        <taxon>Sordariomycetes</taxon>
        <taxon>Sordariomycetidae</taxon>
        <taxon>Sordariales</taxon>
        <taxon>Sordariaceae</taxon>
        <taxon>Neurospora</taxon>
    </lineage>
</organism>
<dbReference type="AlphaFoldDB" id="A0AAE0JJX1"/>
<gene>
    <name evidence="1" type="ORF">B0H65DRAFT_455902</name>
</gene>
<accession>A0AAE0JJX1</accession>
<dbReference type="EMBL" id="JAUEPP010000002">
    <property type="protein sequence ID" value="KAK3350778.1"/>
    <property type="molecule type" value="Genomic_DNA"/>
</dbReference>
<sequence length="113" mass="12884">MMEQQLSDFKLMRPKLTIIHQPSASSIVFLPIRLSFRHCSLSTLPWGSVFFPVQFRHQHRRASTLVCADSSNIISAAKIDHLVAEHRNESLDSLVSLMRINADQRAAYVGRPR</sequence>
<name>A0AAE0JJX1_9PEZI</name>
<evidence type="ECO:0000313" key="1">
    <source>
        <dbReference type="EMBL" id="KAK3350778.1"/>
    </source>
</evidence>
<comment type="caution">
    <text evidence="1">The sequence shown here is derived from an EMBL/GenBank/DDBJ whole genome shotgun (WGS) entry which is preliminary data.</text>
</comment>
<dbReference type="Proteomes" id="UP001278500">
    <property type="component" value="Unassembled WGS sequence"/>
</dbReference>
<dbReference type="GeneID" id="87863415"/>
<keyword evidence="2" id="KW-1185">Reference proteome</keyword>
<reference evidence="1" key="1">
    <citation type="journal article" date="2023" name="Mol. Phylogenet. Evol.">
        <title>Genome-scale phylogeny and comparative genomics of the fungal order Sordariales.</title>
        <authorList>
            <person name="Hensen N."/>
            <person name="Bonometti L."/>
            <person name="Westerberg I."/>
            <person name="Brannstrom I.O."/>
            <person name="Guillou S."/>
            <person name="Cros-Aarteil S."/>
            <person name="Calhoun S."/>
            <person name="Haridas S."/>
            <person name="Kuo A."/>
            <person name="Mondo S."/>
            <person name="Pangilinan J."/>
            <person name="Riley R."/>
            <person name="LaButti K."/>
            <person name="Andreopoulos B."/>
            <person name="Lipzen A."/>
            <person name="Chen C."/>
            <person name="Yan M."/>
            <person name="Daum C."/>
            <person name="Ng V."/>
            <person name="Clum A."/>
            <person name="Steindorff A."/>
            <person name="Ohm R.A."/>
            <person name="Martin F."/>
            <person name="Silar P."/>
            <person name="Natvig D.O."/>
            <person name="Lalanne C."/>
            <person name="Gautier V."/>
            <person name="Ament-Velasquez S.L."/>
            <person name="Kruys A."/>
            <person name="Hutchinson M.I."/>
            <person name="Powell A.J."/>
            <person name="Barry K."/>
            <person name="Miller A.N."/>
            <person name="Grigoriev I.V."/>
            <person name="Debuchy R."/>
            <person name="Gladieux P."/>
            <person name="Hiltunen Thoren M."/>
            <person name="Johannesson H."/>
        </authorList>
    </citation>
    <scope>NUCLEOTIDE SEQUENCE</scope>
    <source>
        <strain evidence="1">CBS 560.94</strain>
    </source>
</reference>
<dbReference type="RefSeq" id="XP_062684073.1">
    <property type="nucleotide sequence ID" value="XM_062826261.1"/>
</dbReference>
<protein>
    <submittedName>
        <fullName evidence="1">Uncharacterized protein</fullName>
    </submittedName>
</protein>